<reference evidence="2" key="1">
    <citation type="submission" date="2017-03" db="EMBL/GenBank/DDBJ databases">
        <title>Phytopthora megakarya and P. palmivora, two closely related causual agents of cacao black pod achieved similar genome size and gene model numbers by different mechanisms.</title>
        <authorList>
            <person name="Ali S."/>
            <person name="Shao J."/>
            <person name="Larry D.J."/>
            <person name="Kronmiller B."/>
            <person name="Shen D."/>
            <person name="Strem M.D."/>
            <person name="Melnick R.L."/>
            <person name="Guiltinan M.J."/>
            <person name="Tyler B.M."/>
            <person name="Meinhardt L.W."/>
            <person name="Bailey B.A."/>
        </authorList>
    </citation>
    <scope>NUCLEOTIDE SEQUENCE [LARGE SCALE GENOMIC DNA]</scope>
    <source>
        <strain evidence="2">zdho120</strain>
    </source>
</reference>
<accession>A0A225UQX3</accession>
<name>A0A225UQX3_9STRA</name>
<comment type="caution">
    <text evidence="1">The sequence shown here is derived from an EMBL/GenBank/DDBJ whole genome shotgun (WGS) entry which is preliminary data.</text>
</comment>
<evidence type="ECO:0000313" key="1">
    <source>
        <dbReference type="EMBL" id="OWY94549.1"/>
    </source>
</evidence>
<protein>
    <submittedName>
        <fullName evidence="1">Uncharacterized protein</fullName>
    </submittedName>
</protein>
<dbReference type="Proteomes" id="UP000198211">
    <property type="component" value="Unassembled WGS sequence"/>
</dbReference>
<proteinExistence type="predicted"/>
<sequence length="74" mass="7976">MYRFLCLSMGVIGPLRSEQITAPTTSIGAFLPESFFGWAVLACLPSAQSRQFFLNLSVSTMPLPGSLAMRSTSS</sequence>
<keyword evidence="2" id="KW-1185">Reference proteome</keyword>
<evidence type="ECO:0000313" key="2">
    <source>
        <dbReference type="Proteomes" id="UP000198211"/>
    </source>
</evidence>
<dbReference type="EMBL" id="NBNE01014192">
    <property type="protein sequence ID" value="OWY94549.1"/>
    <property type="molecule type" value="Genomic_DNA"/>
</dbReference>
<dbReference type="AlphaFoldDB" id="A0A225UQX3"/>
<organism evidence="1 2">
    <name type="scientific">Phytophthora megakarya</name>
    <dbReference type="NCBI Taxonomy" id="4795"/>
    <lineage>
        <taxon>Eukaryota</taxon>
        <taxon>Sar</taxon>
        <taxon>Stramenopiles</taxon>
        <taxon>Oomycota</taxon>
        <taxon>Peronosporomycetes</taxon>
        <taxon>Peronosporales</taxon>
        <taxon>Peronosporaceae</taxon>
        <taxon>Phytophthora</taxon>
    </lineage>
</organism>
<gene>
    <name evidence="1" type="ORF">PHMEG_00035686</name>
</gene>